<keyword evidence="1" id="KW-0732">Signal</keyword>
<dbReference type="InterPro" id="IPR036691">
    <property type="entry name" value="Endo/exonu/phosph_ase_sf"/>
</dbReference>
<dbReference type="SUPFAM" id="SSF74853">
    <property type="entry name" value="Lamin A/C globular tail domain"/>
    <property type="match status" value="1"/>
</dbReference>
<dbReference type="Gene3D" id="3.60.10.10">
    <property type="entry name" value="Endonuclease/exonuclease/phosphatase"/>
    <property type="match status" value="1"/>
</dbReference>
<dbReference type="PROSITE" id="PS51841">
    <property type="entry name" value="LTD"/>
    <property type="match status" value="1"/>
</dbReference>
<dbReference type="Proteomes" id="UP001257909">
    <property type="component" value="Unassembled WGS sequence"/>
</dbReference>
<feature type="signal peptide" evidence="1">
    <location>
        <begin position="1"/>
        <end position="21"/>
    </location>
</feature>
<dbReference type="SUPFAM" id="SSF49313">
    <property type="entry name" value="Cadherin-like"/>
    <property type="match status" value="1"/>
</dbReference>
<dbReference type="PANTHER" id="PTHR42834">
    <property type="entry name" value="ENDONUCLEASE/EXONUCLEASE/PHOSPHATASE FAMILY PROTEIN (AFU_ORTHOLOGUE AFUA_3G09210)"/>
    <property type="match status" value="1"/>
</dbReference>
<dbReference type="InterPro" id="IPR015919">
    <property type="entry name" value="Cadherin-like_sf"/>
</dbReference>
<gene>
    <name evidence="3" type="ORF">J2W69_000471</name>
</gene>
<dbReference type="SUPFAM" id="SSF56219">
    <property type="entry name" value="DNase I-like"/>
    <property type="match status" value="1"/>
</dbReference>
<accession>A0ABU1VV07</accession>
<dbReference type="NCBIfam" id="NF033681">
    <property type="entry name" value="ExeM_NucH_DNase"/>
    <property type="match status" value="1"/>
</dbReference>
<dbReference type="Pfam" id="PF03372">
    <property type="entry name" value="Exo_endo_phos"/>
    <property type="match status" value="1"/>
</dbReference>
<dbReference type="InterPro" id="IPR001322">
    <property type="entry name" value="Lamin_tail_dom"/>
</dbReference>
<dbReference type="CDD" id="cd04486">
    <property type="entry name" value="YhcR_OBF_like"/>
    <property type="match status" value="1"/>
</dbReference>
<feature type="domain" description="LTD" evidence="2">
    <location>
        <begin position="16"/>
        <end position="127"/>
    </location>
</feature>
<feature type="chain" id="PRO_5046667333" evidence="1">
    <location>
        <begin position="22"/>
        <end position="992"/>
    </location>
</feature>
<proteinExistence type="predicted"/>
<comment type="caution">
    <text evidence="3">The sequence shown here is derived from an EMBL/GenBank/DDBJ whole genome shotgun (WGS) entry which is preliminary data.</text>
</comment>
<sequence>MNIKNLCAVAVALALSPQLQAELLISEYVEGSSNNKAIELVNLGTQSLDLSQYKLQMFFNGNSTAANTINLTGTLAPGAVYVIANSNAVAALKDKAQLLNSSSWYNGDDALVLSKGGQVIDSFGQVGFDPGSAWNSGGVSTLDKTLRRKASVRQGDTIPEDLFDPSLEYEQFAQDDFSDIGLYNGSGSTDPEEPEPEEPVYVHGQCGDVATFISAIQGEADESPLKGQTVSVEAVVTASYQETSGLKGFFIQEEMADQDQNLLTSEGVFVYDNLFGKLVSVGDKVRVSAVVEESFGQTQLAKLVDLTDCGEGEDIAAVAVTLPVSSLSQLEALEGMKVRLTERLTVTDNYGLGRYNELTLSSERLYQPTQIALPGDAAKAVMAANSLNKLVLDDGSNLQNKDQVYPAPGLSASNTLRVGDEVLPFDAVLGYGFSKYRVHPLTEPVFISSNPRTEQPAISKGDYRIASINVLNYFNGDGTGAGFPTSRGASTAVEFAKQRSKIIAAISAMNADLVGLLEIENDGFNEQSALADLVRGLNEEAGADVWAFVDFAMPQVGTDAITSAIIYRKDKVTQAGLAAITTAAPFDYGNRPLISQSFKVQQSGELVNFTVVHFKSKGSCPGNKSDLANIDSGDGQGCWNGLRLQAATAMSNWLAGFPTGVETDNSVIVGDFNAYMLEDPIRAMNDAGYVQLSQQAHGNKVSSYQFNGESGSLDHVFAAGDIRSRVAEVTEWAINADEPIILDYNEEFKSEVAKANFYAPGPFRSSDHDPMVMSVYFAKPVVQDQFFTLDEQAAPGTVVGQIVTSSAVAISRYQLSGEQAALFTISATGQLIVAAGAELDYESRQVLRFDLTVQTESGLVSEAARIEVQLNDLPELPVISLEGLPAVISDNIRPGTLLATVKAEATGNNASIQSLQLIDADKYLTFKNGQLTLKKKLNAKHQPELKFSIKATDSLGVSTTVTYAIEVKDSKGNAVVQWVISVITAVLGWLFG</sequence>
<evidence type="ECO:0000256" key="1">
    <source>
        <dbReference type="SAM" id="SignalP"/>
    </source>
</evidence>
<keyword evidence="4" id="KW-1185">Reference proteome</keyword>
<evidence type="ECO:0000313" key="3">
    <source>
        <dbReference type="EMBL" id="MDR7119556.1"/>
    </source>
</evidence>
<dbReference type="EMBL" id="JAVDWR010000001">
    <property type="protein sequence ID" value="MDR7119556.1"/>
    <property type="molecule type" value="Genomic_DNA"/>
</dbReference>
<dbReference type="InterPro" id="IPR047971">
    <property type="entry name" value="ExeM-like"/>
</dbReference>
<organism evidence="3 4">
    <name type="scientific">Rheinheimera soli</name>
    <dbReference type="NCBI Taxonomy" id="443616"/>
    <lineage>
        <taxon>Bacteria</taxon>
        <taxon>Pseudomonadati</taxon>
        <taxon>Pseudomonadota</taxon>
        <taxon>Gammaproteobacteria</taxon>
        <taxon>Chromatiales</taxon>
        <taxon>Chromatiaceae</taxon>
        <taxon>Rheinheimera</taxon>
    </lineage>
</organism>
<dbReference type="Gene3D" id="2.60.40.60">
    <property type="entry name" value="Cadherins"/>
    <property type="match status" value="2"/>
</dbReference>
<protein>
    <submittedName>
        <fullName evidence="3">Extracellular nuclease</fullName>
    </submittedName>
</protein>
<reference evidence="3 4" key="1">
    <citation type="submission" date="2023-07" db="EMBL/GenBank/DDBJ databases">
        <title>Sorghum-associated microbial communities from plants grown in Nebraska, USA.</title>
        <authorList>
            <person name="Schachtman D."/>
        </authorList>
    </citation>
    <scope>NUCLEOTIDE SEQUENCE [LARGE SCALE GENOMIC DNA]</scope>
    <source>
        <strain evidence="3 4">4138</strain>
    </source>
</reference>
<evidence type="ECO:0000259" key="2">
    <source>
        <dbReference type="PROSITE" id="PS51841"/>
    </source>
</evidence>
<dbReference type="PANTHER" id="PTHR42834:SF1">
    <property type="entry name" value="ENDONUCLEASE_EXONUCLEASE_PHOSPHATASE FAMILY PROTEIN (AFU_ORTHOLOGUE AFUA_3G09210)"/>
    <property type="match status" value="1"/>
</dbReference>
<dbReference type="CDD" id="cd11304">
    <property type="entry name" value="Cadherin_repeat"/>
    <property type="match status" value="1"/>
</dbReference>
<dbReference type="RefSeq" id="WP_310274181.1">
    <property type="nucleotide sequence ID" value="NZ_JAVDWR010000001.1"/>
</dbReference>
<dbReference type="Pfam" id="PF00932">
    <property type="entry name" value="LTD"/>
    <property type="match status" value="1"/>
</dbReference>
<name>A0ABU1VV07_9GAMM</name>
<dbReference type="InterPro" id="IPR005135">
    <property type="entry name" value="Endo/exonuclease/phosphatase"/>
</dbReference>
<dbReference type="CDD" id="cd10283">
    <property type="entry name" value="MnuA_DNase1-like"/>
    <property type="match status" value="1"/>
</dbReference>
<dbReference type="InterPro" id="IPR036415">
    <property type="entry name" value="Lamin_tail_dom_sf"/>
</dbReference>
<evidence type="ECO:0000313" key="4">
    <source>
        <dbReference type="Proteomes" id="UP001257909"/>
    </source>
</evidence>